<evidence type="ECO:0000313" key="2">
    <source>
        <dbReference type="EMBL" id="KAF5379073.1"/>
    </source>
</evidence>
<sequence>MLVISKPLSTVMISPLLSYPLALLKLMEQETNVAPLGMARRVGTATSTFDVPAHNLLLALLEHAPSPENIIAKEVLVELGGCGNETVVLLAEMVIVGTCDMTEDDWAGLVHEEMQKPGNNFEGLTKLASHYLSHLLIACMREFPPRSSFTDILPLEVRNPGGPKTPQDTIHPTPDRKRIEEIEDLIKQAAFLRDGDYCLITSASFIPPDMVVARCAHIIPFSLSAKTQTHAAIEGFAGLVLSAQFVSENINHPRNALNLQNDAHDLMAKYMAWGIEAKYEGNEWKYYYRIVRPDRRIFFATLKDGDAIVFGSGPGGTHIPPPDPRMCNLRLAVSRVAYASGASEIFDKFVDDEDEDMMQVPVYFGGPFVSDDVLMRKLEVAMF</sequence>
<keyword evidence="3" id="KW-1185">Reference proteome</keyword>
<feature type="domain" description="HNH nuclease" evidence="1">
    <location>
        <begin position="198"/>
        <end position="266"/>
    </location>
</feature>
<gene>
    <name evidence="2" type="ORF">D9615_005978</name>
</gene>
<evidence type="ECO:0000259" key="1">
    <source>
        <dbReference type="Pfam" id="PF13391"/>
    </source>
</evidence>
<protein>
    <recommendedName>
        <fullName evidence="1">HNH nuclease domain-containing protein</fullName>
    </recommendedName>
</protein>
<dbReference type="AlphaFoldDB" id="A0A8H5M332"/>
<dbReference type="InterPro" id="IPR003615">
    <property type="entry name" value="HNH_nuc"/>
</dbReference>
<dbReference type="OrthoDB" id="2833246at2759"/>
<comment type="caution">
    <text evidence="2">The sequence shown here is derived from an EMBL/GenBank/DDBJ whole genome shotgun (WGS) entry which is preliminary data.</text>
</comment>
<name>A0A8H5M332_9AGAR</name>
<reference evidence="2 3" key="1">
    <citation type="journal article" date="2020" name="ISME J.">
        <title>Uncovering the hidden diversity of litter-decomposition mechanisms in mushroom-forming fungi.</title>
        <authorList>
            <person name="Floudas D."/>
            <person name="Bentzer J."/>
            <person name="Ahren D."/>
            <person name="Johansson T."/>
            <person name="Persson P."/>
            <person name="Tunlid A."/>
        </authorList>
    </citation>
    <scope>NUCLEOTIDE SEQUENCE [LARGE SCALE GENOMIC DNA]</scope>
    <source>
        <strain evidence="2 3">CBS 661.87</strain>
    </source>
</reference>
<accession>A0A8H5M332</accession>
<organism evidence="2 3">
    <name type="scientific">Tricholomella constricta</name>
    <dbReference type="NCBI Taxonomy" id="117010"/>
    <lineage>
        <taxon>Eukaryota</taxon>
        <taxon>Fungi</taxon>
        <taxon>Dikarya</taxon>
        <taxon>Basidiomycota</taxon>
        <taxon>Agaricomycotina</taxon>
        <taxon>Agaricomycetes</taxon>
        <taxon>Agaricomycetidae</taxon>
        <taxon>Agaricales</taxon>
        <taxon>Tricholomatineae</taxon>
        <taxon>Lyophyllaceae</taxon>
        <taxon>Tricholomella</taxon>
    </lineage>
</organism>
<evidence type="ECO:0000313" key="3">
    <source>
        <dbReference type="Proteomes" id="UP000565441"/>
    </source>
</evidence>
<proteinExistence type="predicted"/>
<dbReference type="Pfam" id="PF13391">
    <property type="entry name" value="HNH_2"/>
    <property type="match status" value="1"/>
</dbReference>
<dbReference type="EMBL" id="JAACJP010000017">
    <property type="protein sequence ID" value="KAF5379073.1"/>
    <property type="molecule type" value="Genomic_DNA"/>
</dbReference>
<dbReference type="Proteomes" id="UP000565441">
    <property type="component" value="Unassembled WGS sequence"/>
</dbReference>